<dbReference type="PROSITE" id="PS51007">
    <property type="entry name" value="CYTC"/>
    <property type="match status" value="1"/>
</dbReference>
<keyword evidence="7 9" id="KW-0408">Iron</keyword>
<comment type="caution">
    <text evidence="11">The sequence shown here is derived from an EMBL/GenBank/DDBJ whole genome shotgun (WGS) entry which is preliminary data.</text>
</comment>
<dbReference type="InterPro" id="IPR026259">
    <property type="entry name" value="MauG/Cytc_peroxidase"/>
</dbReference>
<evidence type="ECO:0000256" key="6">
    <source>
        <dbReference type="ARBA" id="ARBA00023002"/>
    </source>
</evidence>
<proteinExistence type="predicted"/>
<comment type="subcellular location">
    <subcellularLocation>
        <location evidence="1">Periplasm</location>
    </subcellularLocation>
</comment>
<keyword evidence="6" id="KW-0560">Oxidoreductase</keyword>
<feature type="non-terminal residue" evidence="11">
    <location>
        <position position="1"/>
    </location>
</feature>
<dbReference type="GO" id="GO:0042597">
    <property type="term" value="C:periplasmic space"/>
    <property type="evidence" value="ECO:0007669"/>
    <property type="project" value="UniProtKB-SubCell"/>
</dbReference>
<dbReference type="InterPro" id="IPR004852">
    <property type="entry name" value="Di-haem_cyt_c_peroxidsae"/>
</dbReference>
<dbReference type="PIRSF" id="PIRSF000294">
    <property type="entry name" value="Cytochrome-c_peroxidase"/>
    <property type="match status" value="1"/>
</dbReference>
<dbReference type="PANTHER" id="PTHR30600:SF10">
    <property type="entry name" value="BLL6722 PROTEIN"/>
    <property type="match status" value="1"/>
</dbReference>
<evidence type="ECO:0000259" key="10">
    <source>
        <dbReference type="PROSITE" id="PS51007"/>
    </source>
</evidence>
<dbReference type="GO" id="GO:0009055">
    <property type="term" value="F:electron transfer activity"/>
    <property type="evidence" value="ECO:0007669"/>
    <property type="project" value="InterPro"/>
</dbReference>
<evidence type="ECO:0000256" key="3">
    <source>
        <dbReference type="ARBA" id="ARBA00022723"/>
    </source>
</evidence>
<dbReference type="InterPro" id="IPR009056">
    <property type="entry name" value="Cyt_c-like_dom"/>
</dbReference>
<feature type="binding site" description="covalent" evidence="8">
    <location>
        <position position="10"/>
    </location>
    <ligand>
        <name>heme c</name>
        <dbReference type="ChEBI" id="CHEBI:61717"/>
        <label>1</label>
    </ligand>
</feature>
<protein>
    <submittedName>
        <fullName evidence="11">Cytochrome-c peroxidase</fullName>
    </submittedName>
</protein>
<keyword evidence="5" id="KW-0574">Periplasm</keyword>
<dbReference type="SUPFAM" id="SSF46626">
    <property type="entry name" value="Cytochrome c"/>
    <property type="match status" value="2"/>
</dbReference>
<evidence type="ECO:0000256" key="7">
    <source>
        <dbReference type="ARBA" id="ARBA00023004"/>
    </source>
</evidence>
<comment type="cofactor">
    <cofactor evidence="8">
        <name>heme</name>
        <dbReference type="ChEBI" id="CHEBI:30413"/>
    </cofactor>
    <text evidence="8">Binds 2 heme groups.</text>
</comment>
<dbReference type="InterPro" id="IPR051395">
    <property type="entry name" value="Cytochrome_c_Peroxidase/MauG"/>
</dbReference>
<dbReference type="Gene3D" id="1.10.760.10">
    <property type="entry name" value="Cytochrome c-like domain"/>
    <property type="match status" value="2"/>
</dbReference>
<evidence type="ECO:0000313" key="12">
    <source>
        <dbReference type="Proteomes" id="UP000178526"/>
    </source>
</evidence>
<feature type="binding site" description="covalent" evidence="8">
    <location>
        <position position="7"/>
    </location>
    <ligand>
        <name>heme c</name>
        <dbReference type="ChEBI" id="CHEBI:61717"/>
        <label>1</label>
    </ligand>
</feature>
<dbReference type="Proteomes" id="UP000178526">
    <property type="component" value="Unassembled WGS sequence"/>
</dbReference>
<keyword evidence="11" id="KW-0575">Peroxidase</keyword>
<evidence type="ECO:0000256" key="5">
    <source>
        <dbReference type="ARBA" id="ARBA00022764"/>
    </source>
</evidence>
<evidence type="ECO:0000256" key="4">
    <source>
        <dbReference type="ARBA" id="ARBA00022729"/>
    </source>
</evidence>
<keyword evidence="4" id="KW-0732">Signal</keyword>
<feature type="binding site" description="covalent" evidence="8">
    <location>
        <position position="155"/>
    </location>
    <ligand>
        <name>heme c</name>
        <dbReference type="ChEBI" id="CHEBI:61717"/>
        <label>2</label>
    </ligand>
</feature>
<evidence type="ECO:0000256" key="9">
    <source>
        <dbReference type="PIRSR" id="PIRSR000294-2"/>
    </source>
</evidence>
<dbReference type="GO" id="GO:0046872">
    <property type="term" value="F:metal ion binding"/>
    <property type="evidence" value="ECO:0007669"/>
    <property type="project" value="UniProtKB-KW"/>
</dbReference>
<dbReference type="Pfam" id="PF03150">
    <property type="entry name" value="CCP_MauG"/>
    <property type="match status" value="1"/>
</dbReference>
<feature type="binding site" description="covalent" evidence="8">
    <location>
        <position position="152"/>
    </location>
    <ligand>
        <name>heme c</name>
        <dbReference type="ChEBI" id="CHEBI:61717"/>
        <label>2</label>
    </ligand>
</feature>
<dbReference type="PANTHER" id="PTHR30600">
    <property type="entry name" value="CYTOCHROME C PEROXIDASE-RELATED"/>
    <property type="match status" value="1"/>
</dbReference>
<dbReference type="InterPro" id="IPR036909">
    <property type="entry name" value="Cyt_c-like_dom_sf"/>
</dbReference>
<feature type="domain" description="Cytochrome c" evidence="10">
    <location>
        <begin position="137"/>
        <end position="264"/>
    </location>
</feature>
<dbReference type="EMBL" id="MGDB01000109">
    <property type="protein sequence ID" value="OGL39962.1"/>
    <property type="molecule type" value="Genomic_DNA"/>
</dbReference>
<organism evidence="11 12">
    <name type="scientific">Candidatus Schekmanbacteria bacterium GWA2_38_11</name>
    <dbReference type="NCBI Taxonomy" id="1817876"/>
    <lineage>
        <taxon>Bacteria</taxon>
        <taxon>Candidatus Schekmaniibacteriota</taxon>
    </lineage>
</organism>
<dbReference type="GO" id="GO:0020037">
    <property type="term" value="F:heme binding"/>
    <property type="evidence" value="ECO:0007669"/>
    <property type="project" value="InterPro"/>
</dbReference>
<dbReference type="GO" id="GO:0004130">
    <property type="term" value="F:cytochrome-c peroxidase activity"/>
    <property type="evidence" value="ECO:0007669"/>
    <property type="project" value="TreeGrafter"/>
</dbReference>
<evidence type="ECO:0000313" key="11">
    <source>
        <dbReference type="EMBL" id="OGL39962.1"/>
    </source>
</evidence>
<evidence type="ECO:0000256" key="8">
    <source>
        <dbReference type="PIRSR" id="PIRSR000294-1"/>
    </source>
</evidence>
<keyword evidence="2 8" id="KW-0349">Heme</keyword>
<sequence length="273" mass="30325">IDDTVSCATCHDPKFGFAENKKVSDGVKGGKGKRNAPTVLNSAFYDLQFWDGRVPSLEEQAKQPIANPVEMGISHEALVEKLKKIEEYKKAFNDVFNSEITIDNIVKAIASYERTLISGNSPFDKFMYGNDKNALNDAAKRGIEVFKGKGRCLTCHEFLDSYGLFTDNKFHNIGVGMDKPEPDIGRFEVTKNPKDKGAFKTPTLRNITLTAPYMHDGSEATLESVIDFYNKGGINNPNLDGGMRPLDLTKEEKADLLEFLKSLTSENIENLGK</sequence>
<feature type="binding site" description="axial binding residue" evidence="9">
    <location>
        <position position="11"/>
    </location>
    <ligand>
        <name>heme c</name>
        <dbReference type="ChEBI" id="CHEBI:61717"/>
        <label>1</label>
    </ligand>
    <ligandPart>
        <name>Fe</name>
        <dbReference type="ChEBI" id="CHEBI:18248"/>
    </ligandPart>
</feature>
<evidence type="ECO:0000256" key="2">
    <source>
        <dbReference type="ARBA" id="ARBA00022617"/>
    </source>
</evidence>
<dbReference type="AlphaFoldDB" id="A0A1F7REK7"/>
<reference evidence="11 12" key="1">
    <citation type="journal article" date="2016" name="Nat. Commun.">
        <title>Thousands of microbial genomes shed light on interconnected biogeochemical processes in an aquifer system.</title>
        <authorList>
            <person name="Anantharaman K."/>
            <person name="Brown C.T."/>
            <person name="Hug L.A."/>
            <person name="Sharon I."/>
            <person name="Castelle C.J."/>
            <person name="Probst A.J."/>
            <person name="Thomas B.C."/>
            <person name="Singh A."/>
            <person name="Wilkins M.J."/>
            <person name="Karaoz U."/>
            <person name="Brodie E.L."/>
            <person name="Williams K.H."/>
            <person name="Hubbard S.S."/>
            <person name="Banfield J.F."/>
        </authorList>
    </citation>
    <scope>NUCLEOTIDE SEQUENCE [LARGE SCALE GENOMIC DNA]</scope>
</reference>
<accession>A0A1F7REK7</accession>
<comment type="PTM">
    <text evidence="8">Binds 2 heme groups per subunit.</text>
</comment>
<keyword evidence="3 9" id="KW-0479">Metal-binding</keyword>
<name>A0A1F7REK7_9BACT</name>
<evidence type="ECO:0000256" key="1">
    <source>
        <dbReference type="ARBA" id="ARBA00004418"/>
    </source>
</evidence>
<feature type="binding site" description="axial binding residue" evidence="9">
    <location>
        <position position="156"/>
    </location>
    <ligand>
        <name>heme c</name>
        <dbReference type="ChEBI" id="CHEBI:61717"/>
        <label>2</label>
    </ligand>
    <ligandPart>
        <name>Fe</name>
        <dbReference type="ChEBI" id="CHEBI:18248"/>
    </ligandPart>
</feature>
<gene>
    <name evidence="11" type="ORF">A2042_00390</name>
</gene>